<accession>A0A4P6X6N8</accession>
<dbReference type="EC" id="2.7.8.-" evidence="2"/>
<dbReference type="EMBL" id="CP037867">
    <property type="protein sequence ID" value="QBM29384.1"/>
    <property type="molecule type" value="Genomic_DNA"/>
</dbReference>
<dbReference type="SMART" id="SM00155">
    <property type="entry name" value="PLDc"/>
    <property type="match status" value="2"/>
</dbReference>
<proteinExistence type="predicted"/>
<dbReference type="KEGG" id="hpse:HPF_16950"/>
<dbReference type="PANTHER" id="PTHR21248:SF12">
    <property type="entry name" value="CARDIOLIPIN SYNTHASE C"/>
    <property type="match status" value="1"/>
</dbReference>
<dbReference type="Proteomes" id="UP000293912">
    <property type="component" value="Chromosome"/>
</dbReference>
<dbReference type="AlphaFoldDB" id="A0A4P6X6N8"/>
<feature type="domain" description="PLD phosphodiesterase" evidence="1">
    <location>
        <begin position="155"/>
        <end position="182"/>
    </location>
</feature>
<dbReference type="Gene3D" id="3.30.870.10">
    <property type="entry name" value="Endonuclease Chain A"/>
    <property type="match status" value="2"/>
</dbReference>
<dbReference type="GO" id="GO:0030572">
    <property type="term" value="F:phosphatidyltransferase activity"/>
    <property type="evidence" value="ECO:0007669"/>
    <property type="project" value="UniProtKB-ARBA"/>
</dbReference>
<evidence type="ECO:0000313" key="3">
    <source>
        <dbReference type="Proteomes" id="UP000293912"/>
    </source>
</evidence>
<keyword evidence="2" id="KW-0808">Transferase</keyword>
<dbReference type="SUPFAM" id="SSF56024">
    <property type="entry name" value="Phospholipase D/nuclease"/>
    <property type="match status" value="2"/>
</dbReference>
<organism evidence="2 3">
    <name type="scientific">Hydrogenophaga pseudoflava</name>
    <name type="common">Pseudomonas carboxydoflava</name>
    <dbReference type="NCBI Taxonomy" id="47421"/>
    <lineage>
        <taxon>Bacteria</taxon>
        <taxon>Pseudomonadati</taxon>
        <taxon>Pseudomonadota</taxon>
        <taxon>Betaproteobacteria</taxon>
        <taxon>Burkholderiales</taxon>
        <taxon>Comamonadaceae</taxon>
        <taxon>Hydrogenophaga</taxon>
    </lineage>
</organism>
<reference evidence="2 3" key="1">
    <citation type="submission" date="2019-03" db="EMBL/GenBank/DDBJ databases">
        <authorList>
            <person name="Sebastian G."/>
            <person name="Baumann P."/>
            <person name="Ruckert C."/>
            <person name="Kalinowski J."/>
            <person name="Nebel B."/>
            <person name="Takors R."/>
            <person name="Blombach B."/>
        </authorList>
    </citation>
    <scope>NUCLEOTIDE SEQUENCE [LARGE SCALE GENOMIC DNA]</scope>
    <source>
        <strain evidence="2 3">DSM 1084</strain>
    </source>
</reference>
<gene>
    <name evidence="2" type="primary">clsA</name>
    <name evidence="2" type="ORF">HPF_16950</name>
</gene>
<dbReference type="PROSITE" id="PS50035">
    <property type="entry name" value="PLD"/>
    <property type="match status" value="2"/>
</dbReference>
<dbReference type="CDD" id="cd09111">
    <property type="entry name" value="PLDc_ymdC_like_1"/>
    <property type="match status" value="1"/>
</dbReference>
<dbReference type="InterPro" id="IPR001736">
    <property type="entry name" value="PLipase_D/transphosphatidylase"/>
</dbReference>
<name>A0A4P6X6N8_HYDPS</name>
<dbReference type="Pfam" id="PF13091">
    <property type="entry name" value="PLDc_2"/>
    <property type="match status" value="2"/>
</dbReference>
<sequence length="476" mass="53048">MVWRLVRWTGIALLVLLVGVPVVFAIAFLGIQEASERQWLGQAPQHAAIDVRSREPHAVALLDVGFDSLAARLKLIEEARQSIELEFFIYELDESSRLISQALARKAAQGVKVRILVDFAMPVFKLAPQVARTLEQAGVQVRYYNTSGIARFFAMQHRTHRKLLVVDRQKAIIGGRNIGNDYFDLSTHYNFLDSDLLIQGPIAAAIVDSFELYWASDWVTEPKDIAVDETDAPRINLLGNRTVAEERISAELRQHTAAPRFSTCRDTHFVTDYPGSGVERRKVYTAIASLVQEAKQHIVVESPYLVLRDDGVALMQGVLQRGVKLQFLTNTLHSTDAFYAVASLADSLDRFAQANLEVWGYDGRPLKQNARPPASERWGVHGKRAVFDDRTVVVGTYNMDPRSANLNSELIVICRNNPELAAAMTASLKARLAQSRAITGAPGARGYDALIEGADPDTIFQMRMVRPFASFLDFLL</sequence>
<feature type="domain" description="PLD phosphodiesterase" evidence="1">
    <location>
        <begin position="376"/>
        <end position="403"/>
    </location>
</feature>
<evidence type="ECO:0000313" key="2">
    <source>
        <dbReference type="EMBL" id="QBM29384.1"/>
    </source>
</evidence>
<dbReference type="InterPro" id="IPR025202">
    <property type="entry name" value="PLD-like_dom"/>
</dbReference>
<dbReference type="GO" id="GO:0032049">
    <property type="term" value="P:cardiolipin biosynthetic process"/>
    <property type="evidence" value="ECO:0007669"/>
    <property type="project" value="UniProtKB-ARBA"/>
</dbReference>
<protein>
    <submittedName>
        <fullName evidence="2">Major cardiolipin synthase ClsA</fullName>
        <ecNumber evidence="2">2.7.8.-</ecNumber>
    </submittedName>
</protein>
<dbReference type="RefSeq" id="WP_133157296.1">
    <property type="nucleotide sequence ID" value="NZ_CP037867.1"/>
</dbReference>
<keyword evidence="3" id="KW-1185">Reference proteome</keyword>
<dbReference type="PANTHER" id="PTHR21248">
    <property type="entry name" value="CARDIOLIPIN SYNTHASE"/>
    <property type="match status" value="1"/>
</dbReference>
<evidence type="ECO:0000259" key="1">
    <source>
        <dbReference type="PROSITE" id="PS50035"/>
    </source>
</evidence>